<dbReference type="CDD" id="cd17331">
    <property type="entry name" value="MFS_SLC22A18"/>
    <property type="match status" value="1"/>
</dbReference>
<protein>
    <submittedName>
        <fullName evidence="7">Solute carrier family 22 member 18-like</fullName>
    </submittedName>
</protein>
<dbReference type="InterPro" id="IPR001958">
    <property type="entry name" value="Tet-R_TetA/multi-R_MdtG-like"/>
</dbReference>
<dbReference type="InterPro" id="IPR036259">
    <property type="entry name" value="MFS_trans_sf"/>
</dbReference>
<dbReference type="Pfam" id="PF07690">
    <property type="entry name" value="MFS_1"/>
    <property type="match status" value="2"/>
</dbReference>
<evidence type="ECO:0000256" key="3">
    <source>
        <dbReference type="ARBA" id="ARBA00022989"/>
    </source>
</evidence>
<feature type="transmembrane region" description="Helical" evidence="5">
    <location>
        <begin position="250"/>
        <end position="268"/>
    </location>
</feature>
<keyword evidence="8" id="KW-1185">Reference proteome</keyword>
<keyword evidence="4 5" id="KW-0472">Membrane</keyword>
<feature type="transmembrane region" description="Helical" evidence="5">
    <location>
        <begin position="367"/>
        <end position="384"/>
    </location>
</feature>
<keyword evidence="3 5" id="KW-1133">Transmembrane helix</keyword>
<dbReference type="PRINTS" id="PR01035">
    <property type="entry name" value="TCRTETA"/>
</dbReference>
<dbReference type="InterPro" id="IPR020846">
    <property type="entry name" value="MFS_dom"/>
</dbReference>
<dbReference type="Gene3D" id="1.20.1250.20">
    <property type="entry name" value="MFS general substrate transporter like domains"/>
    <property type="match status" value="1"/>
</dbReference>
<accession>A0ABR0YJD7</accession>
<feature type="transmembrane region" description="Helical" evidence="5">
    <location>
        <begin position="225"/>
        <end position="244"/>
    </location>
</feature>
<keyword evidence="2 5" id="KW-0812">Transmembrane</keyword>
<name>A0ABR0YJD7_HUSHU</name>
<feature type="transmembrane region" description="Helical" evidence="5">
    <location>
        <begin position="156"/>
        <end position="176"/>
    </location>
</feature>
<organism evidence="7 8">
    <name type="scientific">Huso huso</name>
    <name type="common">Beluga</name>
    <name type="synonym">Acipenser huso</name>
    <dbReference type="NCBI Taxonomy" id="61971"/>
    <lineage>
        <taxon>Eukaryota</taxon>
        <taxon>Metazoa</taxon>
        <taxon>Chordata</taxon>
        <taxon>Craniata</taxon>
        <taxon>Vertebrata</taxon>
        <taxon>Euteleostomi</taxon>
        <taxon>Actinopterygii</taxon>
        <taxon>Chondrostei</taxon>
        <taxon>Acipenseriformes</taxon>
        <taxon>Acipenseridae</taxon>
        <taxon>Huso</taxon>
    </lineage>
</organism>
<evidence type="ECO:0000259" key="6">
    <source>
        <dbReference type="PROSITE" id="PS50850"/>
    </source>
</evidence>
<dbReference type="InterPro" id="IPR011701">
    <property type="entry name" value="MFS"/>
</dbReference>
<feature type="transmembrane region" description="Helical" evidence="5">
    <location>
        <begin position="130"/>
        <end position="150"/>
    </location>
</feature>
<gene>
    <name evidence="7" type="ORF">HHUSO_G28477</name>
</gene>
<sequence>MQKVIRIAYLILVLEITSLFAQFSITPYLAKRLGFDTIWFGYLQTTVGIIQLFGGPVFGRFADLHGARAALTLSSLSSAVYFMILGCATNVPLLFISKLPAVFMHGMPGVQMVVTDLTEPGNRASALGRLGLCLGVGMIMGSSLGGSLSTRYGESFAAFVAATGSLLNAALVVKFIPAHTKKRAETDSATDKVGAGAVFSLSYITRLMRFPGVGEMFTIKIISELPSVVFQVMFSIIAMNFFHLKAEQTGYLLSYFGLVQMVIQGGVIGRLTDKYSERTLLLLSIGTASIVGLAQALMTNVQEFCAVVIPMMFSLCLFNVITDTIVTNSVPSSDTGTMLGLCSSVQALLRTVGPTIGGFLYQNYGVLSGYIQCLVNLLLFLYLLKSNFRKTEEQQS</sequence>
<dbReference type="Proteomes" id="UP001369086">
    <property type="component" value="Unassembled WGS sequence"/>
</dbReference>
<feature type="transmembrane region" description="Helical" evidence="5">
    <location>
        <begin position="304"/>
        <end position="326"/>
    </location>
</feature>
<evidence type="ECO:0000256" key="4">
    <source>
        <dbReference type="ARBA" id="ARBA00023136"/>
    </source>
</evidence>
<feature type="transmembrane region" description="Helical" evidence="5">
    <location>
        <begin position="70"/>
        <end position="95"/>
    </location>
</feature>
<dbReference type="EMBL" id="JAHFZB010000029">
    <property type="protein sequence ID" value="KAK6472688.1"/>
    <property type="molecule type" value="Genomic_DNA"/>
</dbReference>
<feature type="transmembrane region" description="Helical" evidence="5">
    <location>
        <begin position="280"/>
        <end position="298"/>
    </location>
</feature>
<dbReference type="PROSITE" id="PS50850">
    <property type="entry name" value="MFS"/>
    <property type="match status" value="1"/>
</dbReference>
<evidence type="ECO:0000256" key="5">
    <source>
        <dbReference type="SAM" id="Phobius"/>
    </source>
</evidence>
<feature type="transmembrane region" description="Helical" evidence="5">
    <location>
        <begin position="7"/>
        <end position="25"/>
    </location>
</feature>
<reference evidence="7 8" key="1">
    <citation type="submission" date="2021-05" db="EMBL/GenBank/DDBJ databases">
        <authorList>
            <person name="Zahm M."/>
            <person name="Klopp C."/>
            <person name="Cabau C."/>
            <person name="Kuhl H."/>
            <person name="Suciu R."/>
            <person name="Ciorpac M."/>
            <person name="Holostenco D."/>
            <person name="Gessner J."/>
            <person name="Wuertz S."/>
            <person name="Hohne C."/>
            <person name="Stock M."/>
            <person name="Gislard M."/>
            <person name="Lluch J."/>
            <person name="Milhes M."/>
            <person name="Lampietro C."/>
            <person name="Lopez Roques C."/>
            <person name="Donnadieu C."/>
            <person name="Du K."/>
            <person name="Schartl M."/>
            <person name="Guiguen Y."/>
        </authorList>
    </citation>
    <scope>NUCLEOTIDE SEQUENCE [LARGE SCALE GENOMIC DNA]</scope>
    <source>
        <strain evidence="7">Hh-F2</strain>
        <tissue evidence="7">Blood</tissue>
    </source>
</reference>
<dbReference type="SUPFAM" id="SSF103473">
    <property type="entry name" value="MFS general substrate transporter"/>
    <property type="match status" value="1"/>
</dbReference>
<proteinExistence type="predicted"/>
<dbReference type="PANTHER" id="PTHR24002">
    <property type="entry name" value="SOLUTE CARRIER FAMILY 22 MEMBER 18"/>
    <property type="match status" value="1"/>
</dbReference>
<feature type="domain" description="Major facilitator superfamily (MFS) profile" evidence="6">
    <location>
        <begin position="1"/>
        <end position="389"/>
    </location>
</feature>
<comment type="subcellular location">
    <subcellularLocation>
        <location evidence="1">Membrane</location>
        <topology evidence="1">Multi-pass membrane protein</topology>
    </subcellularLocation>
</comment>
<evidence type="ECO:0000256" key="2">
    <source>
        <dbReference type="ARBA" id="ARBA00022692"/>
    </source>
</evidence>
<dbReference type="PANTHER" id="PTHR24002:SF3">
    <property type="entry name" value="SOLUTE CARRIER FAMILY 22 MEMBER 18"/>
    <property type="match status" value="1"/>
</dbReference>
<evidence type="ECO:0000256" key="1">
    <source>
        <dbReference type="ARBA" id="ARBA00004141"/>
    </source>
</evidence>
<comment type="caution">
    <text evidence="7">The sequence shown here is derived from an EMBL/GenBank/DDBJ whole genome shotgun (WGS) entry which is preliminary data.</text>
</comment>
<evidence type="ECO:0000313" key="8">
    <source>
        <dbReference type="Proteomes" id="UP001369086"/>
    </source>
</evidence>
<feature type="transmembrane region" description="Helical" evidence="5">
    <location>
        <begin position="37"/>
        <end position="58"/>
    </location>
</feature>
<evidence type="ECO:0000313" key="7">
    <source>
        <dbReference type="EMBL" id="KAK6472688.1"/>
    </source>
</evidence>